<dbReference type="SMART" id="SM00287">
    <property type="entry name" value="SH3b"/>
    <property type="match status" value="3"/>
</dbReference>
<dbReference type="Proteomes" id="UP000235739">
    <property type="component" value="Unassembled WGS sequence"/>
</dbReference>
<evidence type="ECO:0000259" key="2">
    <source>
        <dbReference type="PROSITE" id="PS51781"/>
    </source>
</evidence>
<evidence type="ECO:0000256" key="1">
    <source>
        <dbReference type="ARBA" id="ARBA00022443"/>
    </source>
</evidence>
<dbReference type="InterPro" id="IPR009288">
    <property type="entry name" value="AIG2-like_dom"/>
</dbReference>
<dbReference type="Pfam" id="PF08239">
    <property type="entry name" value="SH3_3"/>
    <property type="match status" value="1"/>
</dbReference>
<dbReference type="InterPro" id="IPR052354">
    <property type="entry name" value="Cell_Wall_Dynamics_Protein"/>
</dbReference>
<dbReference type="PROSITE" id="PS51781">
    <property type="entry name" value="SH3B"/>
    <property type="match status" value="1"/>
</dbReference>
<proteinExistence type="predicted"/>
<evidence type="ECO:0000313" key="4">
    <source>
        <dbReference type="Proteomes" id="UP000235739"/>
    </source>
</evidence>
<name>A0A2N7S4M6_9MICC</name>
<comment type="caution">
    <text evidence="3">The sequence shown here is derived from an EMBL/GenBank/DDBJ whole genome shotgun (WGS) entry which is preliminary data.</text>
</comment>
<gene>
    <name evidence="3" type="ORF">CIK84_05910</name>
</gene>
<dbReference type="Gene3D" id="2.30.30.40">
    <property type="entry name" value="SH3 Domains"/>
    <property type="match status" value="2"/>
</dbReference>
<dbReference type="Gene3D" id="3.10.490.10">
    <property type="entry name" value="Gamma-glutamyl cyclotransferase-like"/>
    <property type="match status" value="1"/>
</dbReference>
<dbReference type="Pfam" id="PF07653">
    <property type="entry name" value="SH3_2"/>
    <property type="match status" value="1"/>
</dbReference>
<dbReference type="SUPFAM" id="SSF110857">
    <property type="entry name" value="Gamma-glutamyl cyclotransferase-like"/>
    <property type="match status" value="1"/>
</dbReference>
<sequence>MLIKMNACCCRRGPKDHHMPHSFTRFFRGYIAWTTAVAVGAVLLMPAGANASPASEPALGHGLSIARAYQDAEDAPPSKYIKKVNETRTTANLNLRSKPTTSSKSYGVMPEGTTVELTGKKSGTWAQIIWKGKTGWASSKYLKTATYTKNTSVRYIKAYTRMYAKPDFDRSVGLVQFRSKVELLNIQGSWSQIKSSSYYGWVPSSLLSTTQPARQYRYVQKSGPVYSHYDKSKSKTVGRIRHGEKYEYRRWDGKNRRDEILVGNKWVWTSVTNRPYVAPQYRYAQKDGTTYSSSDKSSSKKVGKIARGTRVRWAAWDSKNRRDEVLLNGRWVWTGVTNRNKPKGYTPKVVSVKPYSRFASQNAPFRKTPRSNPYDTSILTLRDGDKVTITGKAEGGWVRVKYGKHTGYVIEKNDLRKDGPYSVAVYGTLRTGQTAYNLMSGYQQKAMNQRFASSSLYQMWNPNWTFLTNGSGTVVNEQFQYSRSKGASMLKKLDVYESQLKFNGKPIYTRQKVNMIDGSQSWTYKTHKESEKLVKRSGRYIEAGDFLKRS</sequence>
<dbReference type="AlphaFoldDB" id="A0A2N7S4M6"/>
<dbReference type="Pfam" id="PF06094">
    <property type="entry name" value="GGACT"/>
    <property type="match status" value="1"/>
</dbReference>
<dbReference type="PANTHER" id="PTHR34408">
    <property type="entry name" value="FAMILY PROTEIN, PUTATIVE-RELATED"/>
    <property type="match status" value="1"/>
</dbReference>
<dbReference type="InterPro" id="IPR003646">
    <property type="entry name" value="SH3-like_bac-type"/>
</dbReference>
<dbReference type="InterPro" id="IPR036568">
    <property type="entry name" value="GGCT-like_sf"/>
</dbReference>
<keyword evidence="1" id="KW-0728">SH3 domain</keyword>
<protein>
    <recommendedName>
        <fullName evidence="2">SH3b domain-containing protein</fullName>
    </recommendedName>
</protein>
<accession>A0A2N7S4M6</accession>
<reference evidence="3 4" key="1">
    <citation type="journal article" date="2017" name="Elife">
        <title>Extensive horizontal gene transfer in cheese-associated bacteria.</title>
        <authorList>
            <person name="Bonham K.S."/>
            <person name="Wolfe B.E."/>
            <person name="Dutton R.J."/>
        </authorList>
    </citation>
    <scope>NUCLEOTIDE SEQUENCE [LARGE SCALE GENOMIC DNA]</scope>
    <source>
        <strain evidence="3 4">JB182</strain>
    </source>
</reference>
<dbReference type="InterPro" id="IPR001452">
    <property type="entry name" value="SH3_domain"/>
</dbReference>
<dbReference type="RefSeq" id="WP_102597754.1">
    <property type="nucleotide sequence ID" value="NZ_PNQX01000001.1"/>
</dbReference>
<organism evidence="3 4">
    <name type="scientific">Glutamicibacter arilaitensis</name>
    <dbReference type="NCBI Taxonomy" id="256701"/>
    <lineage>
        <taxon>Bacteria</taxon>
        <taxon>Bacillati</taxon>
        <taxon>Actinomycetota</taxon>
        <taxon>Actinomycetes</taxon>
        <taxon>Micrococcales</taxon>
        <taxon>Micrococcaceae</taxon>
        <taxon>Glutamicibacter</taxon>
    </lineage>
</organism>
<evidence type="ECO:0000313" key="3">
    <source>
        <dbReference type="EMBL" id="PMQ21108.1"/>
    </source>
</evidence>
<dbReference type="EMBL" id="PNQX01000001">
    <property type="protein sequence ID" value="PMQ21108.1"/>
    <property type="molecule type" value="Genomic_DNA"/>
</dbReference>
<feature type="domain" description="SH3b" evidence="2">
    <location>
        <begin position="83"/>
        <end position="146"/>
    </location>
</feature>